<evidence type="ECO:0000256" key="19">
    <source>
        <dbReference type="ARBA" id="ARBA00025833"/>
    </source>
</evidence>
<keyword evidence="16" id="KW-0865">Zymogen</keyword>
<dbReference type="Gene3D" id="3.40.630.10">
    <property type="entry name" value="Zn peptidases"/>
    <property type="match status" value="1"/>
</dbReference>
<reference evidence="23 24" key="1">
    <citation type="submission" date="2015-12" db="EMBL/GenBank/DDBJ databases">
        <authorList>
            <person name="Shamseldin A."/>
            <person name="Moawad H."/>
            <person name="Abd El-Rahim W.M."/>
            <person name="Sadowsky M.J."/>
        </authorList>
    </citation>
    <scope>NUCLEOTIDE SEQUENCE [LARGE SCALE GENOMIC DNA]</scope>
    <source>
        <strain evidence="23 24">DG5B</strain>
    </source>
</reference>
<dbReference type="GO" id="GO:0046872">
    <property type="term" value="F:metal ion binding"/>
    <property type="evidence" value="ECO:0007669"/>
    <property type="project" value="UniProtKB-KW"/>
</dbReference>
<evidence type="ECO:0000256" key="14">
    <source>
        <dbReference type="ARBA" id="ARBA00023034"/>
    </source>
</evidence>
<evidence type="ECO:0000256" key="5">
    <source>
        <dbReference type="ARBA" id="ARBA00014116"/>
    </source>
</evidence>
<dbReference type="GO" id="GO:0006508">
    <property type="term" value="P:proteolysis"/>
    <property type="evidence" value="ECO:0007669"/>
    <property type="project" value="UniProtKB-KW"/>
</dbReference>
<proteinExistence type="predicted"/>
<dbReference type="KEGG" id="hyg:AUC43_13740"/>
<evidence type="ECO:0000256" key="11">
    <source>
        <dbReference type="ARBA" id="ARBA00022801"/>
    </source>
</evidence>
<accession>A0A0U4BQQ5</accession>
<evidence type="ECO:0000313" key="24">
    <source>
        <dbReference type="Proteomes" id="UP000059542"/>
    </source>
</evidence>
<feature type="chain" id="PRO_5006847229" description="Carboxypeptidase Q" evidence="21">
    <location>
        <begin position="30"/>
        <end position="490"/>
    </location>
</feature>
<dbReference type="Proteomes" id="UP000059542">
    <property type="component" value="Chromosome"/>
</dbReference>
<evidence type="ECO:0000256" key="3">
    <source>
        <dbReference type="ARBA" id="ARBA00004555"/>
    </source>
</evidence>
<dbReference type="EMBL" id="CP013909">
    <property type="protein sequence ID" value="ALW86058.1"/>
    <property type="molecule type" value="Genomic_DNA"/>
</dbReference>
<gene>
    <name evidence="23" type="ORF">AUC43_13740</name>
</gene>
<keyword evidence="12" id="KW-0256">Endoplasmic reticulum</keyword>
<evidence type="ECO:0000259" key="22">
    <source>
        <dbReference type="Pfam" id="PF04389"/>
    </source>
</evidence>
<dbReference type="GO" id="GO:0005764">
    <property type="term" value="C:lysosome"/>
    <property type="evidence" value="ECO:0007669"/>
    <property type="project" value="UniProtKB-SubCell"/>
</dbReference>
<dbReference type="InterPro" id="IPR007484">
    <property type="entry name" value="Peptidase_M28"/>
</dbReference>
<organism evidence="23 24">
    <name type="scientific">Hymenobacter sedentarius</name>
    <dbReference type="NCBI Taxonomy" id="1411621"/>
    <lineage>
        <taxon>Bacteria</taxon>
        <taxon>Pseudomonadati</taxon>
        <taxon>Bacteroidota</taxon>
        <taxon>Cytophagia</taxon>
        <taxon>Cytophagales</taxon>
        <taxon>Hymenobacteraceae</taxon>
        <taxon>Hymenobacter</taxon>
    </lineage>
</organism>
<dbReference type="GO" id="GO:0070573">
    <property type="term" value="F:metallodipeptidase activity"/>
    <property type="evidence" value="ECO:0007669"/>
    <property type="project" value="InterPro"/>
</dbReference>
<dbReference type="PANTHER" id="PTHR12053:SF3">
    <property type="entry name" value="CARBOXYPEPTIDASE Q"/>
    <property type="match status" value="1"/>
</dbReference>
<keyword evidence="7" id="KW-0121">Carboxypeptidase</keyword>
<keyword evidence="24" id="KW-1185">Reference proteome</keyword>
<keyword evidence="10 21" id="KW-0732">Signal</keyword>
<dbReference type="InterPro" id="IPR006311">
    <property type="entry name" value="TAT_signal"/>
</dbReference>
<evidence type="ECO:0000256" key="2">
    <source>
        <dbReference type="ARBA" id="ARBA00004371"/>
    </source>
</evidence>
<keyword evidence="11" id="KW-0378">Hydrolase</keyword>
<evidence type="ECO:0000256" key="15">
    <source>
        <dbReference type="ARBA" id="ARBA00023049"/>
    </source>
</evidence>
<keyword evidence="9" id="KW-0479">Metal-binding</keyword>
<dbReference type="RefSeq" id="WP_068194672.1">
    <property type="nucleotide sequence ID" value="NZ_CP013909.1"/>
</dbReference>
<evidence type="ECO:0000256" key="9">
    <source>
        <dbReference type="ARBA" id="ARBA00022723"/>
    </source>
</evidence>
<evidence type="ECO:0000256" key="1">
    <source>
        <dbReference type="ARBA" id="ARBA00004240"/>
    </source>
</evidence>
<evidence type="ECO:0000313" key="23">
    <source>
        <dbReference type="EMBL" id="ALW86058.1"/>
    </source>
</evidence>
<evidence type="ECO:0000256" key="12">
    <source>
        <dbReference type="ARBA" id="ARBA00022824"/>
    </source>
</evidence>
<evidence type="ECO:0000256" key="20">
    <source>
        <dbReference type="ARBA" id="ARBA00033328"/>
    </source>
</evidence>
<dbReference type="GO" id="GO:0004180">
    <property type="term" value="F:carboxypeptidase activity"/>
    <property type="evidence" value="ECO:0007669"/>
    <property type="project" value="UniProtKB-KW"/>
</dbReference>
<dbReference type="Pfam" id="PF04389">
    <property type="entry name" value="Peptidase_M28"/>
    <property type="match status" value="1"/>
</dbReference>
<dbReference type="Gene3D" id="3.50.30.30">
    <property type="match status" value="1"/>
</dbReference>
<feature type="domain" description="Peptidase M28" evidence="22">
    <location>
        <begin position="291"/>
        <end position="472"/>
    </location>
</feature>
<evidence type="ECO:0000256" key="17">
    <source>
        <dbReference type="ARBA" id="ARBA00023180"/>
    </source>
</evidence>
<dbReference type="GO" id="GO:0043171">
    <property type="term" value="P:peptide catabolic process"/>
    <property type="evidence" value="ECO:0007669"/>
    <property type="project" value="TreeGrafter"/>
</dbReference>
<dbReference type="PROSITE" id="PS51318">
    <property type="entry name" value="TAT"/>
    <property type="match status" value="1"/>
</dbReference>
<feature type="signal peptide" evidence="21">
    <location>
        <begin position="1"/>
        <end position="29"/>
    </location>
</feature>
<evidence type="ECO:0000256" key="13">
    <source>
        <dbReference type="ARBA" id="ARBA00022833"/>
    </source>
</evidence>
<keyword evidence="15" id="KW-0482">Metalloprotease</keyword>
<keyword evidence="8" id="KW-0645">Protease</keyword>
<evidence type="ECO:0000256" key="10">
    <source>
        <dbReference type="ARBA" id="ARBA00022729"/>
    </source>
</evidence>
<evidence type="ECO:0000256" key="7">
    <source>
        <dbReference type="ARBA" id="ARBA00022645"/>
    </source>
</evidence>
<keyword evidence="6" id="KW-0964">Secreted</keyword>
<dbReference type="AlphaFoldDB" id="A0A0U4BQQ5"/>
<dbReference type="OrthoDB" id="9769665at2"/>
<comment type="subcellular location">
    <subcellularLocation>
        <location evidence="1">Endoplasmic reticulum</location>
    </subcellularLocation>
    <subcellularLocation>
        <location evidence="3">Golgi apparatus</location>
    </subcellularLocation>
    <subcellularLocation>
        <location evidence="2">Lysosome</location>
    </subcellularLocation>
    <subcellularLocation>
        <location evidence="4">Secreted</location>
    </subcellularLocation>
</comment>
<comment type="subunit">
    <text evidence="19">Homodimer. The monomeric form is inactive while the homodimer is active.</text>
</comment>
<evidence type="ECO:0000256" key="18">
    <source>
        <dbReference type="ARBA" id="ARBA00023228"/>
    </source>
</evidence>
<dbReference type="InterPro" id="IPR039866">
    <property type="entry name" value="CPQ"/>
</dbReference>
<evidence type="ECO:0000256" key="8">
    <source>
        <dbReference type="ARBA" id="ARBA00022670"/>
    </source>
</evidence>
<keyword evidence="17" id="KW-0325">Glycoprotein</keyword>
<evidence type="ECO:0000256" key="6">
    <source>
        <dbReference type="ARBA" id="ARBA00022525"/>
    </source>
</evidence>
<name>A0A0U4BQQ5_9BACT</name>
<keyword evidence="18" id="KW-0458">Lysosome</keyword>
<keyword evidence="13" id="KW-0862">Zinc</keyword>
<sequence>MTHLNSAAWCRRTALAAAAVLAGLAPAQAQRGAKAAKAKPEKPAAATAVAAVPVTDSVALRRIFDEALLRGESYENLRYLTGTIGARLSGSPQAQQAVEWGKATMEKAGFDRVYLQEVMVPHWVRGSKEKGEIVGNKGKEIKVPVCALGGSVGTGGKLKAGVVEVHSFDELKKLPDAAVKGKFIFYNRPFDDALIEPGLAYGRAGDQRRSGAIEAAKRGAVGALVRSLTSARDDNPHTGTMAYDEAVTKVPGAALSTNAADQLSLLLKANPELQFELEMECATLPEVKSYNVVGEIKGSKFPQEIITVGGHLDSWDLAQGAHDDGTGCVQSMEALRLLRAVGFRPERTVRAVLFMNEENGARGGKEYARLAARNKETHVAAIESDGGGFTPRGFNLEADAATLAKVAKWAPLLKPYNVDDITAGHGGTDIEPLQEAVHPKALIGYKCDSQRYFDIHHTAADTFDKVNRRELELGGASMASMIYLLSKYGL</sequence>
<evidence type="ECO:0000256" key="21">
    <source>
        <dbReference type="SAM" id="SignalP"/>
    </source>
</evidence>
<evidence type="ECO:0000256" key="16">
    <source>
        <dbReference type="ARBA" id="ARBA00023145"/>
    </source>
</evidence>
<evidence type="ECO:0000256" key="4">
    <source>
        <dbReference type="ARBA" id="ARBA00004613"/>
    </source>
</evidence>
<dbReference type="PANTHER" id="PTHR12053">
    <property type="entry name" value="PROTEASE FAMILY M28 PLASMA GLUTAMATE CARBOXYPEPTIDASE-RELATED"/>
    <property type="match status" value="1"/>
</dbReference>
<keyword evidence="14" id="KW-0333">Golgi apparatus</keyword>
<dbReference type="STRING" id="1411621.AUC43_13740"/>
<dbReference type="SUPFAM" id="SSF53187">
    <property type="entry name" value="Zn-dependent exopeptidases"/>
    <property type="match status" value="1"/>
</dbReference>
<protein>
    <recommendedName>
        <fullName evidence="5">Carboxypeptidase Q</fullName>
    </recommendedName>
    <alternativeName>
        <fullName evidence="20">Plasma glutamate carboxypeptidase</fullName>
    </alternativeName>
</protein>
<dbReference type="GO" id="GO:0005615">
    <property type="term" value="C:extracellular space"/>
    <property type="evidence" value="ECO:0007669"/>
    <property type="project" value="TreeGrafter"/>
</dbReference>